<feature type="domain" description="Type I restriction modification DNA specificity" evidence="4">
    <location>
        <begin position="50"/>
        <end position="163"/>
    </location>
</feature>
<name>A0A1N6W2R6_9ACTN</name>
<organism evidence="5 6">
    <name type="scientific">Microbispora rosea</name>
    <dbReference type="NCBI Taxonomy" id="58117"/>
    <lineage>
        <taxon>Bacteria</taxon>
        <taxon>Bacillati</taxon>
        <taxon>Actinomycetota</taxon>
        <taxon>Actinomycetes</taxon>
        <taxon>Streptosporangiales</taxon>
        <taxon>Streptosporangiaceae</taxon>
        <taxon>Microbispora</taxon>
    </lineage>
</organism>
<dbReference type="Proteomes" id="UP000186096">
    <property type="component" value="Unassembled WGS sequence"/>
</dbReference>
<comment type="similarity">
    <text evidence="1">Belongs to the type-I restriction system S methylase family.</text>
</comment>
<dbReference type="InterPro" id="IPR000055">
    <property type="entry name" value="Restrct_endonuc_typeI_TRD"/>
</dbReference>
<dbReference type="STRING" id="58117.SAMN05421833_10458"/>
<accession>A0A1N6W2R6</accession>
<evidence type="ECO:0000313" key="5">
    <source>
        <dbReference type="EMBL" id="SIQ84340.1"/>
    </source>
</evidence>
<gene>
    <name evidence="5" type="ORF">SAMN05421833_10458</name>
</gene>
<dbReference type="PANTHER" id="PTHR30408:SF12">
    <property type="entry name" value="TYPE I RESTRICTION ENZYME MJAVIII SPECIFICITY SUBUNIT"/>
    <property type="match status" value="1"/>
</dbReference>
<evidence type="ECO:0000313" key="6">
    <source>
        <dbReference type="Proteomes" id="UP000186096"/>
    </source>
</evidence>
<dbReference type="InterPro" id="IPR052021">
    <property type="entry name" value="Type-I_RS_S_subunit"/>
</dbReference>
<dbReference type="EMBL" id="FTNI01000004">
    <property type="protein sequence ID" value="SIQ84340.1"/>
    <property type="molecule type" value="Genomic_DNA"/>
</dbReference>
<keyword evidence="6" id="KW-1185">Reference proteome</keyword>
<dbReference type="GO" id="GO:0009307">
    <property type="term" value="P:DNA restriction-modification system"/>
    <property type="evidence" value="ECO:0007669"/>
    <property type="project" value="UniProtKB-KW"/>
</dbReference>
<evidence type="ECO:0000259" key="4">
    <source>
        <dbReference type="Pfam" id="PF01420"/>
    </source>
</evidence>
<dbReference type="CDD" id="cd16961">
    <property type="entry name" value="RMtype1_S_TRD-CR_like"/>
    <property type="match status" value="1"/>
</dbReference>
<dbReference type="PANTHER" id="PTHR30408">
    <property type="entry name" value="TYPE-1 RESTRICTION ENZYME ECOKI SPECIFICITY PROTEIN"/>
    <property type="match status" value="1"/>
</dbReference>
<reference evidence="6" key="1">
    <citation type="submission" date="2017-01" db="EMBL/GenBank/DDBJ databases">
        <authorList>
            <person name="Varghese N."/>
            <person name="Submissions S."/>
        </authorList>
    </citation>
    <scope>NUCLEOTIDE SEQUENCE [LARGE SCALE GENOMIC DNA]</scope>
    <source>
        <strain evidence="6">ATCC 12950</strain>
    </source>
</reference>
<evidence type="ECO:0000256" key="3">
    <source>
        <dbReference type="ARBA" id="ARBA00023125"/>
    </source>
</evidence>
<dbReference type="AlphaFoldDB" id="A0A1N6W2R6"/>
<sequence length="188" mass="20164">MDEVCELRAGASVRSSVTGPIPLLKPRNVADGWLTENPDGISEAVAAGLSSYRLTAGDIVCVRTGGIGRRAMVSSEQDGWIFGNGIIRLRPGDAIDSSYLNHYLGHAVVRDWIERNSSGTAVPSINLNTLAAMPVALPPLEVQRSIGQVLDALNEKIQVYEQIQRTTAQLRDALLPLLMSGTTTVAEQ</sequence>
<dbReference type="InterPro" id="IPR044946">
    <property type="entry name" value="Restrct_endonuc_typeI_TRD_sf"/>
</dbReference>
<dbReference type="Gene3D" id="3.90.220.20">
    <property type="entry name" value="DNA methylase specificity domains"/>
    <property type="match status" value="1"/>
</dbReference>
<dbReference type="SUPFAM" id="SSF116734">
    <property type="entry name" value="DNA methylase specificity domain"/>
    <property type="match status" value="1"/>
</dbReference>
<proteinExistence type="inferred from homology"/>
<dbReference type="GO" id="GO:0003677">
    <property type="term" value="F:DNA binding"/>
    <property type="evidence" value="ECO:0007669"/>
    <property type="project" value="UniProtKB-KW"/>
</dbReference>
<dbReference type="Pfam" id="PF01420">
    <property type="entry name" value="Methylase_S"/>
    <property type="match status" value="1"/>
</dbReference>
<evidence type="ECO:0000256" key="2">
    <source>
        <dbReference type="ARBA" id="ARBA00022747"/>
    </source>
</evidence>
<keyword evidence="3" id="KW-0238">DNA-binding</keyword>
<evidence type="ECO:0000256" key="1">
    <source>
        <dbReference type="ARBA" id="ARBA00010923"/>
    </source>
</evidence>
<keyword evidence="2" id="KW-0680">Restriction system</keyword>
<protein>
    <submittedName>
        <fullName evidence="5">Type I restriction enzyme M protein</fullName>
    </submittedName>
</protein>